<organism evidence="3 4">
    <name type="scientific">Runella slithyformis (strain ATCC 29530 / DSM 19594 / LMG 11500 / NCIMB 11436 / LSU 4)</name>
    <dbReference type="NCBI Taxonomy" id="761193"/>
    <lineage>
        <taxon>Bacteria</taxon>
        <taxon>Pseudomonadati</taxon>
        <taxon>Bacteroidota</taxon>
        <taxon>Cytophagia</taxon>
        <taxon>Cytophagales</taxon>
        <taxon>Spirosomataceae</taxon>
        <taxon>Runella</taxon>
    </lineage>
</organism>
<feature type="coiled-coil region" evidence="1">
    <location>
        <begin position="92"/>
        <end position="130"/>
    </location>
</feature>
<dbReference type="RefSeq" id="WP_013930787.1">
    <property type="nucleotide sequence ID" value="NC_015703.1"/>
</dbReference>
<dbReference type="GO" id="GO:0033103">
    <property type="term" value="P:protein secretion by the type VI secretion system"/>
    <property type="evidence" value="ECO:0007669"/>
    <property type="project" value="InterPro"/>
</dbReference>
<name>A0A7U3ZQI4_RUNSL</name>
<sequence length="457" mass="51661">MPLEEQAPQSKELVREKAAPSQAAPRPLTLIVPQLTKYGGFEFIKTIVDGTDNMDPAKKARKAMFLEEEENQADRQKLKKRLQAVADLLSAHDNVADMIAEAEQKAASASETLKANLRNCLAQTEELERSYRSLALFFENTAEEKVKNLVLFDAGLEHTTDTDGFSNPTGIFEQVAKELRDNYDRFDLTNNYSLIVLPGWLKKNIIVDKWAELAHQNKVMMITDYRHLDSAEDVEAMFDRDKLTGSDAHKAHVMMPCNWVVGREANTDIGEEDHLFIPPSMALAGLLWGGNIAQPSAGLAHGKLKMASGTRFTMRKNEVAQLENKGLIPLIYEWGRVVPQSAKTLFDGDNVGLQTYSVVRVFDWIGKIMQDFLNRRTFENIDNRMLEDIKRQISKFLAEIRGPGKIIEDYRNLEVKRNPDKPTHVIINVDLKPFFPAKVFAINMTGTKGNWDSELKP</sequence>
<dbReference type="Proteomes" id="UP000000493">
    <property type="component" value="Chromosome"/>
</dbReference>
<proteinExistence type="predicted"/>
<dbReference type="InterPro" id="IPR035576">
    <property type="entry name" value="T6SS_TssC"/>
</dbReference>
<evidence type="ECO:0000256" key="1">
    <source>
        <dbReference type="SAM" id="Coils"/>
    </source>
</evidence>
<reference evidence="3 4" key="2">
    <citation type="journal article" date="2012" name="Stand. Genomic Sci.">
        <title>Complete genome sequence of the aquatic bacterium Runella slithyformis type strain (LSU 4(T)).</title>
        <authorList>
            <person name="Copeland A."/>
            <person name="Zhang X."/>
            <person name="Misra M."/>
            <person name="Lapidus A."/>
            <person name="Nolan M."/>
            <person name="Lucas S."/>
            <person name="Deshpande S."/>
            <person name="Cheng J.F."/>
            <person name="Tapia R."/>
            <person name="Goodwin L.A."/>
            <person name="Pitluck S."/>
            <person name="Liolios K."/>
            <person name="Pagani I."/>
            <person name="Ivanova N."/>
            <person name="Mikhailova N."/>
            <person name="Pati A."/>
            <person name="Chen A."/>
            <person name="Palaniappan K."/>
            <person name="Land M."/>
            <person name="Hauser L."/>
            <person name="Pan C."/>
            <person name="Jeffries C.D."/>
            <person name="Detter J.C."/>
            <person name="Brambilla E.M."/>
            <person name="Rohde M."/>
            <person name="Djao O.D."/>
            <person name="Goker M."/>
            <person name="Sikorski J."/>
            <person name="Tindall B.J."/>
            <person name="Woyke T."/>
            <person name="Bristow J."/>
            <person name="Eisen J.A."/>
            <person name="Markowitz V."/>
            <person name="Hugenholtz P."/>
            <person name="Kyrpides N.C."/>
            <person name="Klenk H.P."/>
            <person name="Mavromatis K."/>
        </authorList>
    </citation>
    <scope>NUCLEOTIDE SEQUENCE [LARGE SCALE GENOMIC DNA]</scope>
    <source>
        <strain evidence="4">ATCC 29530 / DSM 19594 / LMG 11500 / NCIMB 11436 / LSU 4</strain>
    </source>
</reference>
<dbReference type="Pfam" id="PF17541">
    <property type="entry name" value="TssC"/>
    <property type="match status" value="1"/>
</dbReference>
<feature type="region of interest" description="Disordered" evidence="2">
    <location>
        <begin position="1"/>
        <end position="25"/>
    </location>
</feature>
<protein>
    <recommendedName>
        <fullName evidence="5">Type VI secretion system contractile sheath protein TssC</fullName>
    </recommendedName>
</protein>
<accession>A0A7U3ZQI4</accession>
<dbReference type="GO" id="GO:0033104">
    <property type="term" value="C:type VI protein secretion system complex"/>
    <property type="evidence" value="ECO:0007669"/>
    <property type="project" value="InterPro"/>
</dbReference>
<evidence type="ECO:0008006" key="5">
    <source>
        <dbReference type="Google" id="ProtNLM"/>
    </source>
</evidence>
<evidence type="ECO:0000256" key="2">
    <source>
        <dbReference type="SAM" id="MobiDB-lite"/>
    </source>
</evidence>
<dbReference type="KEGG" id="rsi:Runsl_5214"/>
<keyword evidence="1" id="KW-0175">Coiled coil</keyword>
<evidence type="ECO:0000313" key="4">
    <source>
        <dbReference type="Proteomes" id="UP000000493"/>
    </source>
</evidence>
<evidence type="ECO:0000313" key="3">
    <source>
        <dbReference type="EMBL" id="AEI51514.1"/>
    </source>
</evidence>
<gene>
    <name evidence="3" type="ordered locus">Runsl_5214</name>
</gene>
<keyword evidence="4" id="KW-1185">Reference proteome</keyword>
<reference evidence="4" key="1">
    <citation type="submission" date="2011-06" db="EMBL/GenBank/DDBJ databases">
        <title>The complete genome of chromosome of Runella slithyformis DSM 19594.</title>
        <authorList>
            <consortium name="US DOE Joint Genome Institute (JGI-PGF)"/>
            <person name="Lucas S."/>
            <person name="Han J."/>
            <person name="Lapidus A."/>
            <person name="Bruce D."/>
            <person name="Goodwin L."/>
            <person name="Pitluck S."/>
            <person name="Peters L."/>
            <person name="Kyrpides N."/>
            <person name="Mavromatis K."/>
            <person name="Ivanova N."/>
            <person name="Ovchinnikova G."/>
            <person name="Zhang X."/>
            <person name="Misra M."/>
            <person name="Detter J.C."/>
            <person name="Tapia R."/>
            <person name="Han C."/>
            <person name="Land M."/>
            <person name="Hauser L."/>
            <person name="Markowitz V."/>
            <person name="Cheng J.-F."/>
            <person name="Hugenholtz P."/>
            <person name="Woyke T."/>
            <person name="Wu D."/>
            <person name="Tindall B."/>
            <person name="Faehrich R."/>
            <person name="Brambilla E."/>
            <person name="Klenk H.-P."/>
            <person name="Eisen J.A."/>
        </authorList>
    </citation>
    <scope>NUCLEOTIDE SEQUENCE [LARGE SCALE GENOMIC DNA]</scope>
    <source>
        <strain evidence="4">ATCC 29530 / DSM 19594 / LMG 11500 / NCIMB 11436 / LSU 4</strain>
    </source>
</reference>
<dbReference type="AlphaFoldDB" id="A0A7U3ZQI4"/>
<dbReference type="EMBL" id="CP002859">
    <property type="protein sequence ID" value="AEI51514.1"/>
    <property type="molecule type" value="Genomic_DNA"/>
</dbReference>